<dbReference type="InterPro" id="IPR036259">
    <property type="entry name" value="MFS_trans_sf"/>
</dbReference>
<gene>
    <name evidence="1" type="ORF">N7492_008431</name>
</gene>
<organism evidence="1 2">
    <name type="scientific">Penicillium capsulatum</name>
    <dbReference type="NCBI Taxonomy" id="69766"/>
    <lineage>
        <taxon>Eukaryota</taxon>
        <taxon>Fungi</taxon>
        <taxon>Dikarya</taxon>
        <taxon>Ascomycota</taxon>
        <taxon>Pezizomycotina</taxon>
        <taxon>Eurotiomycetes</taxon>
        <taxon>Eurotiomycetidae</taxon>
        <taxon>Eurotiales</taxon>
        <taxon>Aspergillaceae</taxon>
        <taxon>Penicillium</taxon>
    </lineage>
</organism>
<reference evidence="1" key="2">
    <citation type="journal article" date="2023" name="IMA Fungus">
        <title>Comparative genomic study of the Penicillium genus elucidates a diverse pangenome and 15 lateral gene transfer events.</title>
        <authorList>
            <person name="Petersen C."/>
            <person name="Sorensen T."/>
            <person name="Nielsen M.R."/>
            <person name="Sondergaard T.E."/>
            <person name="Sorensen J.L."/>
            <person name="Fitzpatrick D.A."/>
            <person name="Frisvad J.C."/>
            <person name="Nielsen K.L."/>
        </authorList>
    </citation>
    <scope>NUCLEOTIDE SEQUENCE</scope>
    <source>
        <strain evidence="1">IBT 21917</strain>
    </source>
</reference>
<dbReference type="AlphaFoldDB" id="A0A9W9HS48"/>
<proteinExistence type="predicted"/>
<evidence type="ECO:0000313" key="2">
    <source>
        <dbReference type="Proteomes" id="UP001146351"/>
    </source>
</evidence>
<dbReference type="Gene3D" id="1.20.1250.20">
    <property type="entry name" value="MFS general substrate transporter like domains"/>
    <property type="match status" value="1"/>
</dbReference>
<keyword evidence="2" id="KW-1185">Reference proteome</keyword>
<comment type="caution">
    <text evidence="1">The sequence shown here is derived from an EMBL/GenBank/DDBJ whole genome shotgun (WGS) entry which is preliminary data.</text>
</comment>
<reference evidence="1" key="1">
    <citation type="submission" date="2022-11" db="EMBL/GenBank/DDBJ databases">
        <authorList>
            <person name="Petersen C."/>
        </authorList>
    </citation>
    <scope>NUCLEOTIDE SEQUENCE</scope>
    <source>
        <strain evidence="1">IBT 21917</strain>
    </source>
</reference>
<dbReference type="Proteomes" id="UP001146351">
    <property type="component" value="Unassembled WGS sequence"/>
</dbReference>
<evidence type="ECO:0008006" key="3">
    <source>
        <dbReference type="Google" id="ProtNLM"/>
    </source>
</evidence>
<name>A0A9W9HS48_9EURO</name>
<dbReference type="EMBL" id="JAPQKO010000006">
    <property type="protein sequence ID" value="KAJ5155628.1"/>
    <property type="molecule type" value="Genomic_DNA"/>
</dbReference>
<protein>
    <recommendedName>
        <fullName evidence="3">Major facilitator superfamily (MFS) profile domain-containing protein</fullName>
    </recommendedName>
</protein>
<evidence type="ECO:0000313" key="1">
    <source>
        <dbReference type="EMBL" id="KAJ5155628.1"/>
    </source>
</evidence>
<dbReference type="OrthoDB" id="65569at2759"/>
<accession>A0A9W9HS48</accession>
<sequence>MGLYGLIQGAARAVQTYGIGVGIEQVGYKIWVVYIVYNTIQLILSYFIFPEMGGLSLEEIDAVLETPGMAPVKMFLDIQKAKKKKGRRWDETRRVRSELE</sequence>